<reference evidence="1" key="1">
    <citation type="submission" date="2019-11" db="EMBL/GenBank/DDBJ databases">
        <title>Description of new Acetobacter species.</title>
        <authorList>
            <person name="Cleenwerck I."/>
            <person name="Sombolestani A.S."/>
        </authorList>
    </citation>
    <scope>NUCLEOTIDE SEQUENCE</scope>
    <source>
        <strain evidence="1">LMG 1626</strain>
    </source>
</reference>
<dbReference type="Proteomes" id="UP000597459">
    <property type="component" value="Unassembled WGS sequence"/>
</dbReference>
<dbReference type="Pfam" id="PF08795">
    <property type="entry name" value="DUF1796"/>
    <property type="match status" value="1"/>
</dbReference>
<comment type="caution">
    <text evidence="1">The sequence shown here is derived from an EMBL/GenBank/DDBJ whole genome shotgun (WGS) entry which is preliminary data.</text>
</comment>
<evidence type="ECO:0000313" key="2">
    <source>
        <dbReference type="Proteomes" id="UP000597459"/>
    </source>
</evidence>
<name>A0A967EJ03_9PROT</name>
<evidence type="ECO:0008006" key="3">
    <source>
        <dbReference type="Google" id="ProtNLM"/>
    </source>
</evidence>
<dbReference type="AlphaFoldDB" id="A0A967EJ03"/>
<gene>
    <name evidence="1" type="ORF">GOB87_09285</name>
</gene>
<proteinExistence type="predicted"/>
<accession>A0A967EJ03</accession>
<organism evidence="1 2">
    <name type="scientific">Acetobacter estunensis</name>
    <dbReference type="NCBI Taxonomy" id="104097"/>
    <lineage>
        <taxon>Bacteria</taxon>
        <taxon>Pseudomonadati</taxon>
        <taxon>Pseudomonadota</taxon>
        <taxon>Alphaproteobacteria</taxon>
        <taxon>Acetobacterales</taxon>
        <taxon>Acetobacteraceae</taxon>
        <taxon>Acetobacter</taxon>
    </lineage>
</organism>
<dbReference type="InterPro" id="IPR014903">
    <property type="entry name" value="DUF1796"/>
</dbReference>
<protein>
    <recommendedName>
        <fullName evidence="3">Peptidase</fullName>
    </recommendedName>
</protein>
<keyword evidence="2" id="KW-1185">Reference proteome</keyword>
<dbReference type="EMBL" id="WOTH01000017">
    <property type="protein sequence ID" value="NHO54144.1"/>
    <property type="molecule type" value="Genomic_DNA"/>
</dbReference>
<evidence type="ECO:0000313" key="1">
    <source>
        <dbReference type="EMBL" id="NHO54144.1"/>
    </source>
</evidence>
<sequence length="90" mass="10654">MNNENKICYVVSLGSFCFTAQMIQDAGLRRFSGPFDWVFSTPEIIQHCISDNFSDFLQRKNYINCDHPKRWRVRKTLGSELFCVIPFLRR</sequence>